<dbReference type="Gene3D" id="1.25.10.10">
    <property type="entry name" value="Leucine-rich Repeat Variant"/>
    <property type="match status" value="1"/>
</dbReference>
<evidence type="ECO:0000256" key="8">
    <source>
        <dbReference type="ARBA" id="ARBA00023054"/>
    </source>
</evidence>
<feature type="compositionally biased region" description="Polar residues" evidence="10">
    <location>
        <begin position="1023"/>
        <end position="1037"/>
    </location>
</feature>
<reference evidence="11" key="1">
    <citation type="submission" date="2025-08" db="UniProtKB">
        <authorList>
            <consortium name="Ensembl"/>
        </authorList>
    </citation>
    <scope>IDENTIFICATION</scope>
</reference>
<keyword evidence="8" id="KW-0175">Coiled coil</keyword>
<dbReference type="FunFam" id="1.25.10.10:FF:000008">
    <property type="entry name" value="plakophilin-4 isoform X1"/>
    <property type="match status" value="1"/>
</dbReference>
<evidence type="ECO:0000256" key="2">
    <source>
        <dbReference type="ARBA" id="ARBA00005462"/>
    </source>
</evidence>
<evidence type="ECO:0000313" key="11">
    <source>
        <dbReference type="Ensembl" id="ENSMMOP00000004699.1"/>
    </source>
</evidence>
<dbReference type="GO" id="GO:0005634">
    <property type="term" value="C:nucleus"/>
    <property type="evidence" value="ECO:0007669"/>
    <property type="project" value="TreeGrafter"/>
</dbReference>
<dbReference type="GO" id="GO:0005886">
    <property type="term" value="C:plasma membrane"/>
    <property type="evidence" value="ECO:0007669"/>
    <property type="project" value="TreeGrafter"/>
</dbReference>
<evidence type="ECO:0000256" key="7">
    <source>
        <dbReference type="ARBA" id="ARBA00022949"/>
    </source>
</evidence>
<keyword evidence="3" id="KW-0488">Methylation</keyword>
<evidence type="ECO:0000256" key="4">
    <source>
        <dbReference type="ARBA" id="ARBA00022553"/>
    </source>
</evidence>
<name>A0A3Q3W7X2_MOLML</name>
<reference evidence="11" key="2">
    <citation type="submission" date="2025-09" db="UniProtKB">
        <authorList>
            <consortium name="Ensembl"/>
        </authorList>
    </citation>
    <scope>IDENTIFICATION</scope>
</reference>
<keyword evidence="7" id="KW-0965">Cell junction</keyword>
<feature type="region of interest" description="Disordered" evidence="10">
    <location>
        <begin position="488"/>
        <end position="515"/>
    </location>
</feature>
<dbReference type="InterPro" id="IPR028435">
    <property type="entry name" value="Plakophilin/d_Catenin"/>
</dbReference>
<evidence type="ECO:0000256" key="1">
    <source>
        <dbReference type="ARBA" id="ARBA00004282"/>
    </source>
</evidence>
<keyword evidence="4" id="KW-0597">Phosphoprotein</keyword>
<organism evidence="11 12">
    <name type="scientific">Mola mola</name>
    <name type="common">Ocean sunfish</name>
    <name type="synonym">Tetraodon mola</name>
    <dbReference type="NCBI Taxonomy" id="94237"/>
    <lineage>
        <taxon>Eukaryota</taxon>
        <taxon>Metazoa</taxon>
        <taxon>Chordata</taxon>
        <taxon>Craniata</taxon>
        <taxon>Vertebrata</taxon>
        <taxon>Euteleostomi</taxon>
        <taxon>Actinopterygii</taxon>
        <taxon>Neopterygii</taxon>
        <taxon>Teleostei</taxon>
        <taxon>Neoteleostei</taxon>
        <taxon>Acanthomorphata</taxon>
        <taxon>Eupercaria</taxon>
        <taxon>Tetraodontiformes</taxon>
        <taxon>Molidae</taxon>
        <taxon>Mola</taxon>
    </lineage>
</organism>
<keyword evidence="12" id="KW-1185">Reference proteome</keyword>
<feature type="repeat" description="ARM" evidence="9">
    <location>
        <begin position="613"/>
        <end position="656"/>
    </location>
</feature>
<dbReference type="AlphaFoldDB" id="A0A3Q3W7X2"/>
<dbReference type="InterPro" id="IPR000225">
    <property type="entry name" value="Armadillo"/>
</dbReference>
<feature type="repeat" description="ARM" evidence="9">
    <location>
        <begin position="569"/>
        <end position="596"/>
    </location>
</feature>
<dbReference type="PANTHER" id="PTHR10372">
    <property type="entry name" value="PLAKOPHILLIN-RELATED"/>
    <property type="match status" value="1"/>
</dbReference>
<evidence type="ECO:0000256" key="9">
    <source>
        <dbReference type="PROSITE-ProRule" id="PRU00259"/>
    </source>
</evidence>
<dbReference type="SUPFAM" id="SSF48371">
    <property type="entry name" value="ARM repeat"/>
    <property type="match status" value="1"/>
</dbReference>
<feature type="compositionally biased region" description="Polar residues" evidence="10">
    <location>
        <begin position="104"/>
        <end position="115"/>
    </location>
</feature>
<evidence type="ECO:0000256" key="10">
    <source>
        <dbReference type="SAM" id="MobiDB-lite"/>
    </source>
</evidence>
<feature type="compositionally biased region" description="Low complexity" evidence="10">
    <location>
        <begin position="71"/>
        <end position="88"/>
    </location>
</feature>
<dbReference type="OMA" id="EPRSEYN"/>
<dbReference type="PANTHER" id="PTHR10372:SF8">
    <property type="entry name" value="PLAKOPHILIN-4"/>
    <property type="match status" value="1"/>
</dbReference>
<accession>A0A3Q3W7X2</accession>
<dbReference type="GO" id="GO:0098609">
    <property type="term" value="P:cell-cell adhesion"/>
    <property type="evidence" value="ECO:0007669"/>
    <property type="project" value="InterPro"/>
</dbReference>
<feature type="compositionally biased region" description="Polar residues" evidence="10">
    <location>
        <begin position="295"/>
        <end position="312"/>
    </location>
</feature>
<feature type="region of interest" description="Disordered" evidence="10">
    <location>
        <begin position="195"/>
        <end position="250"/>
    </location>
</feature>
<dbReference type="GO" id="GO:0005737">
    <property type="term" value="C:cytoplasm"/>
    <property type="evidence" value="ECO:0007669"/>
    <property type="project" value="TreeGrafter"/>
</dbReference>
<feature type="region of interest" description="Disordered" evidence="10">
    <location>
        <begin position="71"/>
        <end position="115"/>
    </location>
</feature>
<dbReference type="GO" id="GO:0005912">
    <property type="term" value="C:adherens junction"/>
    <property type="evidence" value="ECO:0007669"/>
    <property type="project" value="TreeGrafter"/>
</dbReference>
<keyword evidence="5" id="KW-0677">Repeat</keyword>
<proteinExistence type="inferred from homology"/>
<dbReference type="InterPro" id="IPR016024">
    <property type="entry name" value="ARM-type_fold"/>
</dbReference>
<dbReference type="Pfam" id="PF00514">
    <property type="entry name" value="Arm"/>
    <property type="match status" value="4"/>
</dbReference>
<evidence type="ECO:0000256" key="5">
    <source>
        <dbReference type="ARBA" id="ARBA00022737"/>
    </source>
</evidence>
<protein>
    <submittedName>
        <fullName evidence="11">Uncharacterized protein</fullName>
    </submittedName>
</protein>
<evidence type="ECO:0000256" key="3">
    <source>
        <dbReference type="ARBA" id="ARBA00022481"/>
    </source>
</evidence>
<dbReference type="Proteomes" id="UP000261620">
    <property type="component" value="Unplaced"/>
</dbReference>
<feature type="compositionally biased region" description="Polar residues" evidence="10">
    <location>
        <begin position="488"/>
        <end position="497"/>
    </location>
</feature>
<evidence type="ECO:0000313" key="12">
    <source>
        <dbReference type="Proteomes" id="UP000261620"/>
    </source>
</evidence>
<feature type="compositionally biased region" description="Low complexity" evidence="10">
    <location>
        <begin position="232"/>
        <end position="248"/>
    </location>
</feature>
<feature type="repeat" description="ARM" evidence="9">
    <location>
        <begin position="871"/>
        <end position="908"/>
    </location>
</feature>
<evidence type="ECO:0000256" key="6">
    <source>
        <dbReference type="ARBA" id="ARBA00022889"/>
    </source>
</evidence>
<dbReference type="SMART" id="SM00185">
    <property type="entry name" value="ARM"/>
    <property type="match status" value="8"/>
</dbReference>
<feature type="region of interest" description="Disordered" evidence="10">
    <location>
        <begin position="1020"/>
        <end position="1040"/>
    </location>
</feature>
<feature type="region of interest" description="Disordered" evidence="10">
    <location>
        <begin position="267"/>
        <end position="330"/>
    </location>
</feature>
<dbReference type="STRING" id="94237.ENSMMOP00000004699"/>
<comment type="subcellular location">
    <subcellularLocation>
        <location evidence="1">Cell junction</location>
    </subcellularLocation>
</comment>
<keyword evidence="6" id="KW-0130">Cell adhesion</keyword>
<feature type="region of interest" description="Disordered" evidence="10">
    <location>
        <begin position="128"/>
        <end position="157"/>
    </location>
</feature>
<dbReference type="InterPro" id="IPR011989">
    <property type="entry name" value="ARM-like"/>
</dbReference>
<feature type="compositionally biased region" description="Polar residues" evidence="10">
    <location>
        <begin position="435"/>
        <end position="455"/>
    </location>
</feature>
<dbReference type="PROSITE" id="PS50176">
    <property type="entry name" value="ARM_REPEAT"/>
    <property type="match status" value="3"/>
</dbReference>
<sequence>MPAPEQSPVTEEGLLLTIRNSSTGRNMEADKTTNNILASVKEQELQFERLTRELEVERQIVASQLERCRLGAESPGAGSSSSSEKSLPWRTTDASAPGDIKSGVTDSSQSPSYRITTESEHVALYSPEQTSFHESEGSVGNSHSSTQMNSYSDSGYQDASTCYLSSQNVGKTELRTQHSFPGACTGTLVRNARAEGQASVPAATTAVPGRAMRRVSSVPSRSHPPAYTSNMSPSRGSLRTSSSSAYGSPIVTEPKPLSSIFSTTLPSAQLTSSSGGNGSPYSTQKNSPAALRRMGSTNSRSGSASRTTSPYQASAGSSSGRMGSPLTMVDGINHPLIKQPSHSSSPIRASMTAMPQQHYSSTLPRSMLHNTDPYGPQSYDIYERMTRPNSLTGVRSSYASQHSQLGQDLRSAISPDRHIAPIYEDRTFQGPLYRSPSQTQHGTLYRSTSGVGSLQRTPSQRSAMFYQRNNYAVSTAATYADPYRSAQYRPSDTNFSRQPVVMDDGTPRSPSIDSIQKDPREFAWRDPELMEVIHMLQHHFPSVQANAAAYLQHLCYGDNRVKAEVCRLGGIKHLVDLLDHKVLEVQKNACGALRNLVYGKSMDENKIAVRNAGGIPALLRLLRKTVDAEVRELITGVLWNLSSCDVVKMTIIRDALTTLTNTVIIPHSGWSSSTFDDDHKLKFHSSLVLRNTSGCLRNLSSAGEEARKQMRSCEGLVDSLLCVIKACVNTSDFDSKIVENCICTLRNLSYRLELELPPSRQMGGQELDGLLGSESPNKEVDSSCWGRKKKKKKKSLQEDTWDGVGPIPGFSKSPKGAEMLWHPSVVKPYLTLLAESSNPATLEGAAGSLQNLSAGSWKFAAYIRAAVRKEKGLPILVELLRMDNDRVVCSVATALRNMALDVRNKELIGKYAMRDLVNRLPGGNTTLLSDETVAAICCTLHEVTSKNMENAKALADTGGIEKLVNITKGRGDRYSMKVVKAAAQVLNTLWQYRDLRTIYKKDGWNQNHFLTPVSTLERDRFKSQPTLPTSTVQTSPINHPGSAMSSPAMLGIKEHRDTVRDYQRAPSTMQFYQGDNSVHKKQCTGLKLLCTLIDTCFYHPSVHNDAVFSSQPIYYTEEPGRRNYDTYRMYLKQPHGYDDQYLEDVISYPPKADYGSQPHGMKPTNYVDFYASLRRPSYRAEQYPGSPDSWV</sequence>
<dbReference type="Ensembl" id="ENSMMOT00000004784.1">
    <property type="protein sequence ID" value="ENSMMOP00000004699.1"/>
    <property type="gene ID" value="ENSMMOG00000003752.1"/>
</dbReference>
<feature type="compositionally biased region" description="Polar residues" evidence="10">
    <location>
        <begin position="267"/>
        <end position="287"/>
    </location>
</feature>
<feature type="compositionally biased region" description="Polar residues" evidence="10">
    <location>
        <begin position="137"/>
        <end position="157"/>
    </location>
</feature>
<comment type="similarity">
    <text evidence="2">Belongs to the beta-catenin family.</text>
</comment>
<feature type="compositionally biased region" description="Low complexity" evidence="10">
    <location>
        <begin position="214"/>
        <end position="225"/>
    </location>
</feature>
<feature type="region of interest" description="Disordered" evidence="10">
    <location>
        <begin position="429"/>
        <end position="455"/>
    </location>
</feature>
<feature type="region of interest" description="Disordered" evidence="10">
    <location>
        <begin position="763"/>
        <end position="788"/>
    </location>
</feature>